<dbReference type="InterPro" id="IPR051907">
    <property type="entry name" value="DoxX-like_oxidoreductase"/>
</dbReference>
<evidence type="ECO:0000256" key="1">
    <source>
        <dbReference type="ARBA" id="ARBA00004651"/>
    </source>
</evidence>
<evidence type="ECO:0000256" key="3">
    <source>
        <dbReference type="ARBA" id="ARBA00022475"/>
    </source>
</evidence>
<evidence type="ECO:0000256" key="7">
    <source>
        <dbReference type="SAM" id="Phobius"/>
    </source>
</evidence>
<name>A0A919G0B8_9ACTN</name>
<dbReference type="GO" id="GO:0005886">
    <property type="term" value="C:plasma membrane"/>
    <property type="evidence" value="ECO:0007669"/>
    <property type="project" value="UniProtKB-SubCell"/>
</dbReference>
<evidence type="ECO:0000313" key="8">
    <source>
        <dbReference type="EMBL" id="GHH75269.1"/>
    </source>
</evidence>
<proteinExistence type="inferred from homology"/>
<gene>
    <name evidence="8" type="ORF">GCM10018793_18190</name>
</gene>
<comment type="caution">
    <text evidence="8">The sequence shown here is derived from an EMBL/GenBank/DDBJ whole genome shotgun (WGS) entry which is preliminary data.</text>
</comment>
<dbReference type="Proteomes" id="UP000603708">
    <property type="component" value="Unassembled WGS sequence"/>
</dbReference>
<keyword evidence="6 7" id="KW-0472">Membrane</keyword>
<accession>A0A919G0B8</accession>
<dbReference type="AlphaFoldDB" id="A0A919G0B8"/>
<dbReference type="Pfam" id="PF07681">
    <property type="entry name" value="DoxX"/>
    <property type="match status" value="1"/>
</dbReference>
<evidence type="ECO:0000256" key="6">
    <source>
        <dbReference type="ARBA" id="ARBA00023136"/>
    </source>
</evidence>
<dbReference type="InterPro" id="IPR032808">
    <property type="entry name" value="DoxX"/>
</dbReference>
<dbReference type="PANTHER" id="PTHR33452:SF4">
    <property type="entry name" value="BLL4328 PROTEIN"/>
    <property type="match status" value="1"/>
</dbReference>
<evidence type="ECO:0000256" key="2">
    <source>
        <dbReference type="ARBA" id="ARBA00006679"/>
    </source>
</evidence>
<evidence type="ECO:0000313" key="9">
    <source>
        <dbReference type="Proteomes" id="UP000603708"/>
    </source>
</evidence>
<reference evidence="8" key="2">
    <citation type="submission" date="2020-09" db="EMBL/GenBank/DDBJ databases">
        <authorList>
            <person name="Sun Q."/>
            <person name="Ohkuma M."/>
        </authorList>
    </citation>
    <scope>NUCLEOTIDE SEQUENCE</scope>
    <source>
        <strain evidence="8">JCM 5069</strain>
    </source>
</reference>
<keyword evidence="3" id="KW-1003">Cell membrane</keyword>
<sequence length="150" mass="16127">MSTLLPDRWNRLLLGLFRLVTGLLFTCHGAATLFGVLGGAETGRTPHFPQWPSWWAAAIELAGGVLVTTGLFTRAVALICSGSMAYAYFSVHQQHALLPIQNGGEPAVMFCWAFLTVAVVGPGAMALDGLLPRRSAWRTSERRELATAGD</sequence>
<keyword evidence="9" id="KW-1185">Reference proteome</keyword>
<keyword evidence="5 7" id="KW-1133">Transmembrane helix</keyword>
<evidence type="ECO:0000256" key="5">
    <source>
        <dbReference type="ARBA" id="ARBA00022989"/>
    </source>
</evidence>
<keyword evidence="4 7" id="KW-0812">Transmembrane</keyword>
<feature type="transmembrane region" description="Helical" evidence="7">
    <location>
        <begin position="54"/>
        <end position="87"/>
    </location>
</feature>
<comment type="subcellular location">
    <subcellularLocation>
        <location evidence="1">Cell membrane</location>
        <topology evidence="1">Multi-pass membrane protein</topology>
    </subcellularLocation>
</comment>
<dbReference type="EMBL" id="BNCD01000004">
    <property type="protein sequence ID" value="GHH75269.1"/>
    <property type="molecule type" value="Genomic_DNA"/>
</dbReference>
<feature type="transmembrane region" description="Helical" evidence="7">
    <location>
        <begin position="12"/>
        <end position="34"/>
    </location>
</feature>
<dbReference type="RefSeq" id="WP_189930412.1">
    <property type="nucleotide sequence ID" value="NZ_BNCD01000004.1"/>
</dbReference>
<evidence type="ECO:0000256" key="4">
    <source>
        <dbReference type="ARBA" id="ARBA00022692"/>
    </source>
</evidence>
<comment type="similarity">
    <text evidence="2">Belongs to the DoxX family.</text>
</comment>
<protein>
    <submittedName>
        <fullName evidence="8">Integral membrane protein</fullName>
    </submittedName>
</protein>
<reference evidence="8" key="1">
    <citation type="journal article" date="2014" name="Int. J. Syst. Evol. Microbiol.">
        <title>Complete genome sequence of Corynebacterium casei LMG S-19264T (=DSM 44701T), isolated from a smear-ripened cheese.</title>
        <authorList>
            <consortium name="US DOE Joint Genome Institute (JGI-PGF)"/>
            <person name="Walter F."/>
            <person name="Albersmeier A."/>
            <person name="Kalinowski J."/>
            <person name="Ruckert C."/>
        </authorList>
    </citation>
    <scope>NUCLEOTIDE SEQUENCE</scope>
    <source>
        <strain evidence="8">JCM 5069</strain>
    </source>
</reference>
<dbReference type="PANTHER" id="PTHR33452">
    <property type="entry name" value="OXIDOREDUCTASE CATD-RELATED"/>
    <property type="match status" value="1"/>
</dbReference>
<organism evidence="8 9">
    <name type="scientific">Streptomyces sulfonofaciens</name>
    <dbReference type="NCBI Taxonomy" id="68272"/>
    <lineage>
        <taxon>Bacteria</taxon>
        <taxon>Bacillati</taxon>
        <taxon>Actinomycetota</taxon>
        <taxon>Actinomycetes</taxon>
        <taxon>Kitasatosporales</taxon>
        <taxon>Streptomycetaceae</taxon>
        <taxon>Streptomyces</taxon>
    </lineage>
</organism>